<accession>A0A2U2DHJ3</accession>
<organism evidence="2 3">
    <name type="scientific">Metarhizobium album</name>
    <dbReference type="NCBI Taxonomy" id="2182425"/>
    <lineage>
        <taxon>Bacteria</taxon>
        <taxon>Pseudomonadati</taxon>
        <taxon>Pseudomonadota</taxon>
        <taxon>Alphaproteobacteria</taxon>
        <taxon>Hyphomicrobiales</taxon>
        <taxon>Rhizobiaceae</taxon>
        <taxon>Metarhizobium</taxon>
    </lineage>
</organism>
<gene>
    <name evidence="2" type="ORF">DEM27_28755</name>
</gene>
<proteinExistence type="predicted"/>
<feature type="region of interest" description="Disordered" evidence="1">
    <location>
        <begin position="29"/>
        <end position="54"/>
    </location>
</feature>
<dbReference type="RefSeq" id="WP_109461695.1">
    <property type="nucleotide sequence ID" value="NZ_QFBC01000020.1"/>
</dbReference>
<feature type="compositionally biased region" description="Acidic residues" evidence="1">
    <location>
        <begin position="29"/>
        <end position="43"/>
    </location>
</feature>
<dbReference type="AlphaFoldDB" id="A0A2U2DHJ3"/>
<dbReference type="Proteomes" id="UP000245252">
    <property type="component" value="Unassembled WGS sequence"/>
</dbReference>
<dbReference type="EMBL" id="QFBC01000020">
    <property type="protein sequence ID" value="PWE52795.1"/>
    <property type="molecule type" value="Genomic_DNA"/>
</dbReference>
<comment type="caution">
    <text evidence="2">The sequence shown here is derived from an EMBL/GenBank/DDBJ whole genome shotgun (WGS) entry which is preliminary data.</text>
</comment>
<evidence type="ECO:0000313" key="2">
    <source>
        <dbReference type="EMBL" id="PWE52795.1"/>
    </source>
</evidence>
<protein>
    <submittedName>
        <fullName evidence="2">Uncharacterized protein</fullName>
    </submittedName>
</protein>
<sequence length="107" mass="11754">MNARAKILQFRRAELEARIEEMIALLDTLDGDPDLEDGADDEPNLGSHPKYRNGRLEYDLEGDTADEEPSLGWSEHLNQAAASRLSGFIFGPDLEQDVGRLPGGCGL</sequence>
<reference evidence="2 3" key="1">
    <citation type="submission" date="2018-05" db="EMBL/GenBank/DDBJ databases">
        <title>The draft genome of strain NS-104.</title>
        <authorList>
            <person name="Hang P."/>
            <person name="Jiang J."/>
        </authorList>
    </citation>
    <scope>NUCLEOTIDE SEQUENCE [LARGE SCALE GENOMIC DNA]</scope>
    <source>
        <strain evidence="2 3">NS-104</strain>
    </source>
</reference>
<evidence type="ECO:0000256" key="1">
    <source>
        <dbReference type="SAM" id="MobiDB-lite"/>
    </source>
</evidence>
<evidence type="ECO:0000313" key="3">
    <source>
        <dbReference type="Proteomes" id="UP000245252"/>
    </source>
</evidence>
<name>A0A2U2DHJ3_9HYPH</name>
<keyword evidence="3" id="KW-1185">Reference proteome</keyword>